<evidence type="ECO:0000313" key="1">
    <source>
        <dbReference type="EMBL" id="GFA97582.1"/>
    </source>
</evidence>
<organism evidence="1">
    <name type="scientific">Tanacetum cinerariifolium</name>
    <name type="common">Dalmatian daisy</name>
    <name type="synonym">Chrysanthemum cinerariifolium</name>
    <dbReference type="NCBI Taxonomy" id="118510"/>
    <lineage>
        <taxon>Eukaryota</taxon>
        <taxon>Viridiplantae</taxon>
        <taxon>Streptophyta</taxon>
        <taxon>Embryophyta</taxon>
        <taxon>Tracheophyta</taxon>
        <taxon>Spermatophyta</taxon>
        <taxon>Magnoliopsida</taxon>
        <taxon>eudicotyledons</taxon>
        <taxon>Gunneridae</taxon>
        <taxon>Pentapetalae</taxon>
        <taxon>asterids</taxon>
        <taxon>campanulids</taxon>
        <taxon>Asterales</taxon>
        <taxon>Asteraceae</taxon>
        <taxon>Asteroideae</taxon>
        <taxon>Anthemideae</taxon>
        <taxon>Anthemidinae</taxon>
        <taxon>Tanacetum</taxon>
    </lineage>
</organism>
<protein>
    <submittedName>
        <fullName evidence="1">Uncharacterized protein</fullName>
    </submittedName>
</protein>
<comment type="caution">
    <text evidence="1">The sequence shown here is derived from an EMBL/GenBank/DDBJ whole genome shotgun (WGS) entry which is preliminary data.</text>
</comment>
<dbReference type="PANTHER" id="PTHR32387">
    <property type="entry name" value="WU:FJ29H11"/>
    <property type="match status" value="1"/>
</dbReference>
<dbReference type="GO" id="GO:0010305">
    <property type="term" value="P:leaf vascular tissue pattern formation"/>
    <property type="evidence" value="ECO:0007669"/>
    <property type="project" value="TreeGrafter"/>
</dbReference>
<proteinExistence type="predicted"/>
<dbReference type="EMBL" id="BKCJ010525721">
    <property type="protein sequence ID" value="GFA97582.1"/>
    <property type="molecule type" value="Genomic_DNA"/>
</dbReference>
<name>A0A699KMV6_TANCI</name>
<dbReference type="GO" id="GO:0009793">
    <property type="term" value="P:embryo development ending in seed dormancy"/>
    <property type="evidence" value="ECO:0007669"/>
    <property type="project" value="TreeGrafter"/>
</dbReference>
<dbReference type="InterPro" id="IPR052957">
    <property type="entry name" value="Auxin_embryo_med"/>
</dbReference>
<dbReference type="GO" id="GO:0005634">
    <property type="term" value="C:nucleus"/>
    <property type="evidence" value="ECO:0007669"/>
    <property type="project" value="TreeGrafter"/>
</dbReference>
<accession>A0A699KMV6</accession>
<dbReference type="PANTHER" id="PTHR32387:SF0">
    <property type="entry name" value="PROTEIN NO VEIN"/>
    <property type="match status" value="1"/>
</dbReference>
<sequence length="217" mass="24363">MCKYVFGRQSEFTLLKKCSDGSNVNSMLDYIKDDDDDIDKSVDALKFRSFASQNVGTSLENVLEVTGSAFRSIVKDAHLVILSECKTNEDHKMILKLGLSLGVVEWFDDYFSCLSVSKDMLEGFSLEDEVIQSLKVTQSSDFSKKANVMTHRVHSVDDSFIQPTVDSEREDTAASIIKSIRIEEFSLDAKLSITESSMLKKQHARLGRALHCLSQEL</sequence>
<reference evidence="1" key="1">
    <citation type="journal article" date="2019" name="Sci. Rep.">
        <title>Draft genome of Tanacetum cinerariifolium, the natural source of mosquito coil.</title>
        <authorList>
            <person name="Yamashiro T."/>
            <person name="Shiraishi A."/>
            <person name="Satake H."/>
            <person name="Nakayama K."/>
        </authorList>
    </citation>
    <scope>NUCLEOTIDE SEQUENCE</scope>
</reference>
<gene>
    <name evidence="1" type="ORF">Tci_669554</name>
</gene>
<dbReference type="AlphaFoldDB" id="A0A699KMV6"/>
<dbReference type="GO" id="GO:0048364">
    <property type="term" value="P:root development"/>
    <property type="evidence" value="ECO:0007669"/>
    <property type="project" value="TreeGrafter"/>
</dbReference>